<dbReference type="STRING" id="454194.PYK22_00951"/>
<evidence type="ECO:0000256" key="5">
    <source>
        <dbReference type="HAMAP-Rule" id="MF_00050"/>
    </source>
</evidence>
<organism evidence="9 10">
    <name type="scientific">Pyrinomonas methylaliphatogenes</name>
    <dbReference type="NCBI Taxonomy" id="454194"/>
    <lineage>
        <taxon>Bacteria</taxon>
        <taxon>Pseudomonadati</taxon>
        <taxon>Acidobacteriota</taxon>
        <taxon>Blastocatellia</taxon>
        <taxon>Blastocatellales</taxon>
        <taxon>Pyrinomonadaceae</taxon>
        <taxon>Pyrinomonas</taxon>
    </lineage>
</organism>
<evidence type="ECO:0000256" key="1">
    <source>
        <dbReference type="ARBA" id="ARBA00005532"/>
    </source>
</evidence>
<evidence type="ECO:0000256" key="3">
    <source>
        <dbReference type="ARBA" id="ARBA00022768"/>
    </source>
</evidence>
<dbReference type="OrthoDB" id="9808348at2"/>
<comment type="function">
    <text evidence="5 6">Associates with the EF-Tu.GDP complex and induces the exchange of GDP to GTP. It remains bound to the aminoacyl-tRNA.EF-Tu.GTP complex up to the GTP hydrolysis stage on the ribosome.</text>
</comment>
<keyword evidence="10" id="KW-1185">Reference proteome</keyword>
<dbReference type="InterPro" id="IPR036402">
    <property type="entry name" value="EF-Ts_dimer_sf"/>
</dbReference>
<dbReference type="SUPFAM" id="SSF54713">
    <property type="entry name" value="Elongation factor Ts (EF-Ts), dimerisation domain"/>
    <property type="match status" value="1"/>
</dbReference>
<protein>
    <recommendedName>
        <fullName evidence="2 5">Elongation factor Ts</fullName>
        <shortName evidence="5">EF-Ts</shortName>
    </recommendedName>
</protein>
<evidence type="ECO:0000256" key="7">
    <source>
        <dbReference type="RuleBase" id="RU000643"/>
    </source>
</evidence>
<dbReference type="PROSITE" id="PS01126">
    <property type="entry name" value="EF_TS_1"/>
    <property type="match status" value="1"/>
</dbReference>
<dbReference type="Proteomes" id="UP000031518">
    <property type="component" value="Unassembled WGS sequence"/>
</dbReference>
<evidence type="ECO:0000256" key="2">
    <source>
        <dbReference type="ARBA" id="ARBA00016956"/>
    </source>
</evidence>
<gene>
    <name evidence="5" type="primary">tsf</name>
    <name evidence="9" type="ORF">PYK22_00951</name>
</gene>
<dbReference type="Gene3D" id="1.10.286.20">
    <property type="match status" value="1"/>
</dbReference>
<dbReference type="InterPro" id="IPR018101">
    <property type="entry name" value="Transl_elong_Ts_CS"/>
</dbReference>
<name>A0A0B6WXQ4_9BACT</name>
<dbReference type="InterPro" id="IPR014039">
    <property type="entry name" value="Transl_elong_EFTs/EF1B_dimer"/>
</dbReference>
<reference evidence="9 10" key="2">
    <citation type="submission" date="2015-01" db="EMBL/GenBank/DDBJ databases">
        <title>Complete genome sequence of Pyrinomonas methylaliphatogenes type strain K22T.</title>
        <authorList>
            <person name="Lee K.C.Y."/>
            <person name="Power J.F."/>
            <person name="Dunfield P.F."/>
            <person name="Morgan X.C."/>
            <person name="Huttenhower C."/>
            <person name="Stott M.B."/>
        </authorList>
    </citation>
    <scope>NUCLEOTIDE SEQUENCE [LARGE SCALE GENOMIC DNA]</scope>
    <source>
        <strain evidence="9 10">K22</strain>
    </source>
</reference>
<dbReference type="FunFam" id="1.10.286.20:FF:000001">
    <property type="entry name" value="Elongation factor Ts"/>
    <property type="match status" value="1"/>
</dbReference>
<keyword evidence="3 5" id="KW-0251">Elongation factor</keyword>
<dbReference type="RefSeq" id="WP_041975014.1">
    <property type="nucleotide sequence ID" value="NZ_CBXV010000004.1"/>
</dbReference>
<dbReference type="HAMAP" id="MF_00050">
    <property type="entry name" value="EF_Ts"/>
    <property type="match status" value="1"/>
</dbReference>
<dbReference type="AlphaFoldDB" id="A0A0B6WXQ4"/>
<feature type="region of interest" description="Involved in Mg(2+) ion dislocation from EF-Tu" evidence="5">
    <location>
        <begin position="82"/>
        <end position="85"/>
    </location>
</feature>
<accession>A0A0B6WXQ4</accession>
<dbReference type="GO" id="GO:0003746">
    <property type="term" value="F:translation elongation factor activity"/>
    <property type="evidence" value="ECO:0007669"/>
    <property type="project" value="UniProtKB-UniRule"/>
</dbReference>
<evidence type="ECO:0000313" key="9">
    <source>
        <dbReference type="EMBL" id="CDM64955.1"/>
    </source>
</evidence>
<dbReference type="InterPro" id="IPR009060">
    <property type="entry name" value="UBA-like_sf"/>
</dbReference>
<dbReference type="FunFam" id="1.10.8.10:FF:000001">
    <property type="entry name" value="Elongation factor Ts"/>
    <property type="match status" value="1"/>
</dbReference>
<evidence type="ECO:0000256" key="6">
    <source>
        <dbReference type="RuleBase" id="RU000642"/>
    </source>
</evidence>
<dbReference type="CDD" id="cd14275">
    <property type="entry name" value="UBA_EF-Ts"/>
    <property type="match status" value="1"/>
</dbReference>
<comment type="subcellular location">
    <subcellularLocation>
        <location evidence="5 7">Cytoplasm</location>
    </subcellularLocation>
</comment>
<dbReference type="PANTHER" id="PTHR11741">
    <property type="entry name" value="ELONGATION FACTOR TS"/>
    <property type="match status" value="1"/>
</dbReference>
<dbReference type="Gene3D" id="3.30.479.20">
    <property type="entry name" value="Elongation factor Ts, dimerisation domain"/>
    <property type="match status" value="1"/>
</dbReference>
<feature type="domain" description="Translation elongation factor EFTs/EF1B dimerisation" evidence="8">
    <location>
        <begin position="58"/>
        <end position="202"/>
    </location>
</feature>
<reference evidence="9 10" key="1">
    <citation type="submission" date="2013-12" db="EMBL/GenBank/DDBJ databases">
        <authorList>
            <person name="Stott M."/>
        </authorList>
    </citation>
    <scope>NUCLEOTIDE SEQUENCE [LARGE SCALE GENOMIC DNA]</scope>
    <source>
        <strain evidence="9 10">K22</strain>
    </source>
</reference>
<keyword evidence="5" id="KW-0963">Cytoplasm</keyword>
<dbReference type="NCBIfam" id="TIGR00116">
    <property type="entry name" value="tsf"/>
    <property type="match status" value="2"/>
</dbReference>
<proteinExistence type="inferred from homology"/>
<comment type="similarity">
    <text evidence="1 5 6">Belongs to the EF-Ts family.</text>
</comment>
<dbReference type="EMBL" id="CBXV010000004">
    <property type="protein sequence ID" value="CDM64955.1"/>
    <property type="molecule type" value="Genomic_DNA"/>
</dbReference>
<dbReference type="PROSITE" id="PS01127">
    <property type="entry name" value="EF_TS_2"/>
    <property type="match status" value="1"/>
</dbReference>
<dbReference type="SUPFAM" id="SSF46934">
    <property type="entry name" value="UBA-like"/>
    <property type="match status" value="1"/>
</dbReference>
<dbReference type="PANTHER" id="PTHR11741:SF0">
    <property type="entry name" value="ELONGATION FACTOR TS, MITOCHONDRIAL"/>
    <property type="match status" value="1"/>
</dbReference>
<dbReference type="Pfam" id="PF00889">
    <property type="entry name" value="EF_TS"/>
    <property type="match status" value="1"/>
</dbReference>
<dbReference type="Gene3D" id="1.10.8.10">
    <property type="entry name" value="DNA helicase RuvA subunit, C-terminal domain"/>
    <property type="match status" value="1"/>
</dbReference>
<sequence length="223" mass="24566">MAEITASAVKALREKTGAGMMECKSALIEAGGNEELAIEILRKRGLASAKKKEGRIAAEGAVGSYIHMGGKVGVLVEVNCETDFVARTEEFQQLVKDIAMHIAAAEPRYVSREEIPAEVLEKEREIAREQAKSDPKNANKPEHVIEKIVEGRLAKFYEETVLLDQPFVKDPAKTVKELIEEKIAKTGERIAVRRFTRYKMGEGLEKRAADFGAEVAALLGNDQ</sequence>
<evidence type="ECO:0000256" key="4">
    <source>
        <dbReference type="ARBA" id="ARBA00022917"/>
    </source>
</evidence>
<keyword evidence="4 5" id="KW-0648">Protein biosynthesis</keyword>
<evidence type="ECO:0000259" key="8">
    <source>
        <dbReference type="Pfam" id="PF00889"/>
    </source>
</evidence>
<dbReference type="InterPro" id="IPR001816">
    <property type="entry name" value="Transl_elong_EFTs/EF1B"/>
</dbReference>
<evidence type="ECO:0000313" key="10">
    <source>
        <dbReference type="Proteomes" id="UP000031518"/>
    </source>
</evidence>
<dbReference type="GO" id="GO:0005737">
    <property type="term" value="C:cytoplasm"/>
    <property type="evidence" value="ECO:0007669"/>
    <property type="project" value="UniProtKB-SubCell"/>
</dbReference>